<dbReference type="Proteomes" id="UP000001021">
    <property type="component" value="Chromosome"/>
</dbReference>
<name>A0A0H3LZ96_EHRRW</name>
<dbReference type="EMBL" id="CR925678">
    <property type="protein sequence ID" value="CAI26688.1"/>
    <property type="molecule type" value="Genomic_DNA"/>
</dbReference>
<dbReference type="HOGENOM" id="CLU_2805658_0_0_5"/>
<sequence length="67" mass="7848">MIICILSLNNFITKKCNKLCCSILFTVYNNLLFIVITNNKYNSTLQTTTTDYINSFQITYKYTMNTQ</sequence>
<gene>
    <name evidence="1" type="ordered locus">ERWE_CDS_01940</name>
</gene>
<organism evidence="1 2">
    <name type="scientific">Ehrlichia ruminantium (strain Welgevonden)</name>
    <dbReference type="NCBI Taxonomy" id="254945"/>
    <lineage>
        <taxon>Bacteria</taxon>
        <taxon>Pseudomonadati</taxon>
        <taxon>Pseudomonadota</taxon>
        <taxon>Alphaproteobacteria</taxon>
        <taxon>Rickettsiales</taxon>
        <taxon>Anaplasmataceae</taxon>
        <taxon>Ehrlichia</taxon>
    </lineage>
</organism>
<dbReference type="AlphaFoldDB" id="A0A0H3LZ96"/>
<dbReference type="KEGG" id="erw:ERWE_CDS_01940"/>
<reference evidence="1 2" key="1">
    <citation type="journal article" date="2006" name="J. Bacteriol.">
        <title>Comparative genomic analysis of three strains of Ehrlichia ruminantium reveals an active process of genome size plasticity.</title>
        <authorList>
            <person name="Frutos R."/>
            <person name="Viari A."/>
            <person name="Ferraz C."/>
            <person name="Morgat A."/>
            <person name="Eychenie S."/>
            <person name="Kandassami Y."/>
            <person name="Chantal I."/>
            <person name="Bensaid A."/>
            <person name="Coissac E."/>
            <person name="Vachiery N."/>
            <person name="Demaille J."/>
            <person name="Martinez D."/>
        </authorList>
    </citation>
    <scope>NUCLEOTIDE SEQUENCE [LARGE SCALE GENOMIC DNA]</scope>
    <source>
        <strain evidence="1 2">Welgevonden</strain>
    </source>
</reference>
<accession>A0A0H3LZ96</accession>
<proteinExistence type="predicted"/>
<protein>
    <submittedName>
        <fullName evidence="1">Uncharacterized protein</fullName>
    </submittedName>
</protein>
<evidence type="ECO:0000313" key="2">
    <source>
        <dbReference type="Proteomes" id="UP000001021"/>
    </source>
</evidence>
<evidence type="ECO:0000313" key="1">
    <source>
        <dbReference type="EMBL" id="CAI26688.1"/>
    </source>
</evidence>
<keyword evidence="2" id="KW-1185">Reference proteome</keyword>